<sequence length="304" mass="36210">MKINSFIISARNKFESGQNVESWELSYDNDKILICKKCNEITCIGCEEPLMSKIKRLYCKIKNNLLIYKKDEKYKYEWDCSDDNNDWGDCSDDNNEWGCSDDNNEWGCSDDNNEWGCSDDDNEWDCSDDNNEWDCGDDYNGKIELRNMGKIFEKIMLKSINEIIFINNLQCENNDVIDVPLEIIRYSQRKINPLFKGRGLIRKSIYETVNELKNKEIKYGNELPIIEICVYEGKVWSMDNRRLYCLKEVFDGKEIIKCKNRKVNNNFLRKREQALIENEEKDHDWYDIKIDIYSKGIFFNDSYY</sequence>
<evidence type="ECO:0000313" key="1">
    <source>
        <dbReference type="EMBL" id="PKY58176.1"/>
    </source>
</evidence>
<keyword evidence="3" id="KW-1185">Reference proteome</keyword>
<comment type="caution">
    <text evidence="1">The sequence shown here is derived from an EMBL/GenBank/DDBJ whole genome shotgun (WGS) entry which is preliminary data.</text>
</comment>
<dbReference type="Proteomes" id="UP000234323">
    <property type="component" value="Unassembled WGS sequence"/>
</dbReference>
<protein>
    <submittedName>
        <fullName evidence="1">Uncharacterized protein</fullName>
    </submittedName>
</protein>
<dbReference type="VEuPathDB" id="FungiDB:FUN_009186"/>
<organism evidence="1 3">
    <name type="scientific">Rhizophagus irregularis</name>
    <dbReference type="NCBI Taxonomy" id="588596"/>
    <lineage>
        <taxon>Eukaryota</taxon>
        <taxon>Fungi</taxon>
        <taxon>Fungi incertae sedis</taxon>
        <taxon>Mucoromycota</taxon>
        <taxon>Glomeromycotina</taxon>
        <taxon>Glomeromycetes</taxon>
        <taxon>Glomerales</taxon>
        <taxon>Glomeraceae</taxon>
        <taxon>Rhizophagus</taxon>
    </lineage>
</organism>
<reference evidence="1 3" key="1">
    <citation type="submission" date="2015-10" db="EMBL/GenBank/DDBJ databases">
        <title>Genome analyses suggest a sexual origin of heterokaryosis in a supposedly ancient asexual fungus.</title>
        <authorList>
            <person name="Ropars J."/>
            <person name="Sedzielewska K."/>
            <person name="Noel J."/>
            <person name="Charron P."/>
            <person name="Farinelli L."/>
            <person name="Marton T."/>
            <person name="Kruger M."/>
            <person name="Pelin A."/>
            <person name="Brachmann A."/>
            <person name="Corradi N."/>
        </authorList>
    </citation>
    <scope>NUCLEOTIDE SEQUENCE [LARGE SCALE GENOMIC DNA]</scope>
    <source>
        <strain evidence="1 3">A4</strain>
    </source>
</reference>
<dbReference type="EMBL" id="LLXI01002884">
    <property type="protein sequence ID" value="PKY58176.1"/>
    <property type="molecule type" value="Genomic_DNA"/>
</dbReference>
<accession>A0A2I1HH23</accession>
<evidence type="ECO:0000313" key="2">
    <source>
        <dbReference type="EMBL" id="PKY59642.1"/>
    </source>
</evidence>
<name>A0A2I1HH23_9GLOM</name>
<dbReference type="VEuPathDB" id="FungiDB:RhiirA1_451049"/>
<dbReference type="VEuPathDB" id="FungiDB:RhiirFUN_007986"/>
<proteinExistence type="predicted"/>
<dbReference type="EMBL" id="LLXI01003679">
    <property type="protein sequence ID" value="PKY59642.1"/>
    <property type="molecule type" value="Genomic_DNA"/>
</dbReference>
<evidence type="ECO:0000313" key="3">
    <source>
        <dbReference type="Proteomes" id="UP000234323"/>
    </source>
</evidence>
<gene>
    <name evidence="1" type="ORF">RhiirA4_479869</name>
    <name evidence="2" type="ORF">RhiirA4_482560</name>
</gene>
<dbReference type="AlphaFoldDB" id="A0A2I1HH23"/>